<dbReference type="PANTHER" id="PTHR30563">
    <property type="entry name" value="DNA RECOMBINATION PROTEIN RMUC"/>
    <property type="match status" value="1"/>
</dbReference>
<keyword evidence="6" id="KW-0472">Membrane</keyword>
<dbReference type="EMBL" id="CP002209">
    <property type="protein sequence ID" value="ADN75618.1"/>
    <property type="molecule type" value="Genomic_DNA"/>
</dbReference>
<dbReference type="GO" id="GO:0006310">
    <property type="term" value="P:DNA recombination"/>
    <property type="evidence" value="ECO:0007669"/>
    <property type="project" value="UniProtKB-KW"/>
</dbReference>
<gene>
    <name evidence="7" type="ordered locus">Fbal_1414</name>
</gene>
<evidence type="ECO:0000313" key="8">
    <source>
        <dbReference type="Proteomes" id="UP000006683"/>
    </source>
</evidence>
<evidence type="ECO:0000256" key="1">
    <source>
        <dbReference type="ARBA" id="ARBA00003416"/>
    </source>
</evidence>
<evidence type="ECO:0000313" key="7">
    <source>
        <dbReference type="EMBL" id="ADN75618.1"/>
    </source>
</evidence>
<dbReference type="STRING" id="550540.Fbal_1414"/>
<keyword evidence="8" id="KW-1185">Reference proteome</keyword>
<keyword evidence="6" id="KW-0812">Transmembrane</keyword>
<dbReference type="PANTHER" id="PTHR30563:SF0">
    <property type="entry name" value="DNA RECOMBINATION PROTEIN RMUC"/>
    <property type="match status" value="1"/>
</dbReference>
<feature type="coiled-coil region" evidence="5">
    <location>
        <begin position="35"/>
        <end position="69"/>
    </location>
</feature>
<dbReference type="Proteomes" id="UP000006683">
    <property type="component" value="Chromosome"/>
</dbReference>
<comment type="function">
    <text evidence="1">Involved in DNA recombination.</text>
</comment>
<keyword evidence="3 5" id="KW-0175">Coiled coil</keyword>
<accession>E1SND4</accession>
<feature type="transmembrane region" description="Helical" evidence="6">
    <location>
        <begin position="18"/>
        <end position="36"/>
    </location>
</feature>
<evidence type="ECO:0000256" key="4">
    <source>
        <dbReference type="ARBA" id="ARBA00023172"/>
    </source>
</evidence>
<evidence type="ECO:0000256" key="6">
    <source>
        <dbReference type="SAM" id="Phobius"/>
    </source>
</evidence>
<sequence length="445" mass="50345">MPRWHFIPIPIRFMTTPLWIALGLGIPLLAALIVLIQQRQRLALLNHDAEQLADQRDELVGRLSAREQEINRLHAALGQSRNQEQALREQLAGQQESEARLTAQFENLANRIFEQKQQQFAQQSHQSLDAVLTPIRQQLDQFRLQVQSSHAEESKQRHALERQLLDLKSLNQKMSEDAVNLTRALKGDNKAQGTWGEVVLGRLLDQSGLREGHEYDTQASYQQEDGKRYQPDVVVHLPDGKDVIIDAKMSLVAYERFYSSEDDAAREQALAEHLASIRGHIKALGQKDYHKLKGLRSLDYVLMFIPVEPAFVTAIERDPSLINEALERNIMLVSPNSLLVALRTIQNLWRYEHQSQNAQAIAQSAGKLYDKLVGFSDDLLKLGRALDTAQGSYQQALNKFSQGRGNLLRQGEQLKQLGAESSKKADPALLEQALSERVELTEKPT</sequence>
<protein>
    <recommendedName>
        <fullName evidence="9">DNA recombination protein RmuC</fullName>
    </recommendedName>
</protein>
<comment type="similarity">
    <text evidence="2">Belongs to the RmuC family.</text>
</comment>
<dbReference type="InterPro" id="IPR003798">
    <property type="entry name" value="DNA_recombination_RmuC"/>
</dbReference>
<dbReference type="KEGG" id="fbl:Fbal_1414"/>
<keyword evidence="6" id="KW-1133">Transmembrane helix</keyword>
<keyword evidence="4" id="KW-0233">DNA recombination</keyword>
<organism evidence="7 8">
    <name type="scientific">Ferrimonas balearica (strain DSM 9799 / CCM 4581 / KCTC 23876 / PAT)</name>
    <dbReference type="NCBI Taxonomy" id="550540"/>
    <lineage>
        <taxon>Bacteria</taxon>
        <taxon>Pseudomonadati</taxon>
        <taxon>Pseudomonadota</taxon>
        <taxon>Gammaproteobacteria</taxon>
        <taxon>Alteromonadales</taxon>
        <taxon>Ferrimonadaceae</taxon>
        <taxon>Ferrimonas</taxon>
    </lineage>
</organism>
<dbReference type="OrthoDB" id="9765111at2"/>
<dbReference type="RefSeq" id="WP_013344924.1">
    <property type="nucleotide sequence ID" value="NC_014541.1"/>
</dbReference>
<dbReference type="GeneID" id="67181633"/>
<dbReference type="Pfam" id="PF02646">
    <property type="entry name" value="RmuC"/>
    <property type="match status" value="1"/>
</dbReference>
<evidence type="ECO:0000256" key="3">
    <source>
        <dbReference type="ARBA" id="ARBA00023054"/>
    </source>
</evidence>
<reference evidence="7 8" key="1">
    <citation type="journal article" date="2010" name="Stand. Genomic Sci.">
        <title>Complete genome sequence of Ferrimonas balearica type strain (PAT).</title>
        <authorList>
            <person name="Nolan M."/>
            <person name="Sikorski J."/>
            <person name="Davenport K."/>
            <person name="Lucas S."/>
            <person name="Glavina Del Rio T."/>
            <person name="Tice H."/>
            <person name="Cheng J."/>
            <person name="Goodwin L."/>
            <person name="Pitluck S."/>
            <person name="Liolios K."/>
            <person name="Ivanova N."/>
            <person name="Mavromatis K."/>
            <person name="Ovchinnikova G."/>
            <person name="Pati A."/>
            <person name="Chen A."/>
            <person name="Palaniappan K."/>
            <person name="Land M."/>
            <person name="Hauser L."/>
            <person name="Chang Y."/>
            <person name="Jeffries C."/>
            <person name="Tapia R."/>
            <person name="Brettin T."/>
            <person name="Detter J."/>
            <person name="Han C."/>
            <person name="Yasawong M."/>
            <person name="Rohde M."/>
            <person name="Tindall B."/>
            <person name="Goker M."/>
            <person name="Woyke T."/>
            <person name="Bristow J."/>
            <person name="Eisen J."/>
            <person name="Markowitz V."/>
            <person name="Hugenholtz P."/>
            <person name="Kyrpides N."/>
            <person name="Klenk H."/>
            <person name="Lapidus A."/>
        </authorList>
    </citation>
    <scope>NUCLEOTIDE SEQUENCE [LARGE SCALE GENOMIC DNA]</scope>
    <source>
        <strain evidence="8">DSM 9799 / CCM 4581 / KCTC 23876 / PAT</strain>
    </source>
</reference>
<evidence type="ECO:0000256" key="5">
    <source>
        <dbReference type="SAM" id="Coils"/>
    </source>
</evidence>
<name>E1SND4_FERBD</name>
<dbReference type="AlphaFoldDB" id="E1SND4"/>
<evidence type="ECO:0000256" key="2">
    <source>
        <dbReference type="ARBA" id="ARBA00009840"/>
    </source>
</evidence>
<proteinExistence type="inferred from homology"/>
<dbReference type="HOGENOM" id="CLU_024057_0_1_6"/>
<dbReference type="eggNOG" id="COG1322">
    <property type="taxonomic scope" value="Bacteria"/>
</dbReference>
<evidence type="ECO:0008006" key="9">
    <source>
        <dbReference type="Google" id="ProtNLM"/>
    </source>
</evidence>